<dbReference type="RefSeq" id="WP_130511764.1">
    <property type="nucleotide sequence ID" value="NZ_SHKY01000001.1"/>
</dbReference>
<evidence type="ECO:0000313" key="3">
    <source>
        <dbReference type="Proteomes" id="UP000292564"/>
    </source>
</evidence>
<organism evidence="2 3">
    <name type="scientific">Krasilnikovia cinnamomea</name>
    <dbReference type="NCBI Taxonomy" id="349313"/>
    <lineage>
        <taxon>Bacteria</taxon>
        <taxon>Bacillati</taxon>
        <taxon>Actinomycetota</taxon>
        <taxon>Actinomycetes</taxon>
        <taxon>Micromonosporales</taxon>
        <taxon>Micromonosporaceae</taxon>
        <taxon>Krasilnikovia</taxon>
    </lineage>
</organism>
<keyword evidence="3" id="KW-1185">Reference proteome</keyword>
<reference evidence="2 3" key="1">
    <citation type="submission" date="2019-02" db="EMBL/GenBank/DDBJ databases">
        <title>Sequencing the genomes of 1000 actinobacteria strains.</title>
        <authorList>
            <person name="Klenk H.-P."/>
        </authorList>
    </citation>
    <scope>NUCLEOTIDE SEQUENCE [LARGE SCALE GENOMIC DNA]</scope>
    <source>
        <strain evidence="2 3">DSM 45162</strain>
    </source>
</reference>
<keyword evidence="1" id="KW-0812">Transmembrane</keyword>
<keyword evidence="1" id="KW-1133">Transmembrane helix</keyword>
<evidence type="ECO:0000256" key="1">
    <source>
        <dbReference type="SAM" id="Phobius"/>
    </source>
</evidence>
<proteinExistence type="predicted"/>
<accession>A0A4Q7ZQ73</accession>
<keyword evidence="1" id="KW-0472">Membrane</keyword>
<feature type="transmembrane region" description="Helical" evidence="1">
    <location>
        <begin position="34"/>
        <end position="58"/>
    </location>
</feature>
<dbReference type="AlphaFoldDB" id="A0A4Q7ZQ73"/>
<comment type="caution">
    <text evidence="2">The sequence shown here is derived from an EMBL/GenBank/DDBJ whole genome shotgun (WGS) entry which is preliminary data.</text>
</comment>
<sequence length="67" mass="6404">MTPSPNRPLWTALVVLTAALIAETAGLIAYAGGAGISTAILTGGGAFAGAVAMLLALAHFAGVTGGH</sequence>
<dbReference type="EMBL" id="SHKY01000001">
    <property type="protein sequence ID" value="RZU53262.1"/>
    <property type="molecule type" value="Genomic_DNA"/>
</dbReference>
<dbReference type="Proteomes" id="UP000292564">
    <property type="component" value="Unassembled WGS sequence"/>
</dbReference>
<gene>
    <name evidence="2" type="ORF">EV385_5170</name>
</gene>
<protein>
    <recommendedName>
        <fullName evidence="4">Aquaporin</fullName>
    </recommendedName>
</protein>
<evidence type="ECO:0000313" key="2">
    <source>
        <dbReference type="EMBL" id="RZU53262.1"/>
    </source>
</evidence>
<evidence type="ECO:0008006" key="4">
    <source>
        <dbReference type="Google" id="ProtNLM"/>
    </source>
</evidence>
<name>A0A4Q7ZQ73_9ACTN</name>